<dbReference type="CDD" id="cd17504">
    <property type="entry name" value="MFS_MMR_MDR_like"/>
    <property type="match status" value="1"/>
</dbReference>
<feature type="transmembrane region" description="Helical" evidence="7">
    <location>
        <begin position="457"/>
        <end position="479"/>
    </location>
</feature>
<evidence type="ECO:0000256" key="6">
    <source>
        <dbReference type="SAM" id="MobiDB-lite"/>
    </source>
</evidence>
<dbReference type="AlphaFoldDB" id="A0A1H1M8Z5"/>
<feature type="transmembrane region" description="Helical" evidence="7">
    <location>
        <begin position="218"/>
        <end position="237"/>
    </location>
</feature>
<dbReference type="InterPro" id="IPR036259">
    <property type="entry name" value="MFS_trans_sf"/>
</dbReference>
<feature type="transmembrane region" description="Helical" evidence="7">
    <location>
        <begin position="69"/>
        <end position="88"/>
    </location>
</feature>
<keyword evidence="5 7" id="KW-0472">Membrane</keyword>
<feature type="transmembrane region" description="Helical" evidence="7">
    <location>
        <begin position="325"/>
        <end position="345"/>
    </location>
</feature>
<evidence type="ECO:0000256" key="1">
    <source>
        <dbReference type="ARBA" id="ARBA00004651"/>
    </source>
</evidence>
<evidence type="ECO:0000256" key="2">
    <source>
        <dbReference type="ARBA" id="ARBA00022448"/>
    </source>
</evidence>
<feature type="transmembrane region" description="Helical" evidence="7">
    <location>
        <begin position="28"/>
        <end position="49"/>
    </location>
</feature>
<dbReference type="SUPFAM" id="SSF103473">
    <property type="entry name" value="MFS general substrate transporter"/>
    <property type="match status" value="1"/>
</dbReference>
<comment type="subcellular location">
    <subcellularLocation>
        <location evidence="1">Cell membrane</location>
        <topology evidence="1">Multi-pass membrane protein</topology>
    </subcellularLocation>
</comment>
<evidence type="ECO:0000313" key="9">
    <source>
        <dbReference type="EMBL" id="SDR83228.1"/>
    </source>
</evidence>
<dbReference type="GO" id="GO:0022857">
    <property type="term" value="F:transmembrane transporter activity"/>
    <property type="evidence" value="ECO:0007669"/>
    <property type="project" value="InterPro"/>
</dbReference>
<feature type="transmembrane region" description="Helical" evidence="7">
    <location>
        <begin position="187"/>
        <end position="206"/>
    </location>
</feature>
<protein>
    <submittedName>
        <fullName evidence="9">Major Facilitator Superfamily protein</fullName>
    </submittedName>
</protein>
<gene>
    <name evidence="9" type="ORF">SAMN04489752_0377</name>
</gene>
<dbReference type="Pfam" id="PF07690">
    <property type="entry name" value="MFS_1"/>
    <property type="match status" value="1"/>
</dbReference>
<feature type="transmembrane region" description="Helical" evidence="7">
    <location>
        <begin position="243"/>
        <end position="267"/>
    </location>
</feature>
<keyword evidence="3 7" id="KW-0812">Transmembrane</keyword>
<feature type="region of interest" description="Disordered" evidence="6">
    <location>
        <begin position="1"/>
        <end position="25"/>
    </location>
</feature>
<evidence type="ECO:0000313" key="10">
    <source>
        <dbReference type="Proteomes" id="UP000199597"/>
    </source>
</evidence>
<dbReference type="EMBL" id="LT629766">
    <property type="protein sequence ID" value="SDR83228.1"/>
    <property type="molecule type" value="Genomic_DNA"/>
</dbReference>
<dbReference type="PANTHER" id="PTHR42718">
    <property type="entry name" value="MAJOR FACILITATOR SUPERFAMILY MULTIDRUG TRANSPORTER MFSC"/>
    <property type="match status" value="1"/>
</dbReference>
<dbReference type="Gene3D" id="1.20.1250.20">
    <property type="entry name" value="MFS general substrate transporter like domains"/>
    <property type="match status" value="2"/>
</dbReference>
<evidence type="ECO:0000256" key="5">
    <source>
        <dbReference type="ARBA" id="ARBA00023136"/>
    </source>
</evidence>
<feature type="transmembrane region" description="Helical" evidence="7">
    <location>
        <begin position="125"/>
        <end position="145"/>
    </location>
</feature>
<dbReference type="Proteomes" id="UP000199597">
    <property type="component" value="Chromosome I"/>
</dbReference>
<dbReference type="GO" id="GO:0005886">
    <property type="term" value="C:plasma membrane"/>
    <property type="evidence" value="ECO:0007669"/>
    <property type="project" value="UniProtKB-SubCell"/>
</dbReference>
<keyword evidence="4 7" id="KW-1133">Transmembrane helix</keyword>
<dbReference type="PANTHER" id="PTHR42718:SF9">
    <property type="entry name" value="MAJOR FACILITATOR SUPERFAMILY MULTIDRUG TRANSPORTER MFSC"/>
    <property type="match status" value="1"/>
</dbReference>
<keyword evidence="2" id="KW-0813">Transport</keyword>
<dbReference type="STRING" id="1136497.SAMN04489752_0377"/>
<evidence type="ECO:0000256" key="4">
    <source>
        <dbReference type="ARBA" id="ARBA00022989"/>
    </source>
</evidence>
<dbReference type="InterPro" id="IPR020846">
    <property type="entry name" value="MFS_dom"/>
</dbReference>
<feature type="transmembrane region" description="Helical" evidence="7">
    <location>
        <begin position="100"/>
        <end position="119"/>
    </location>
</feature>
<feature type="transmembrane region" description="Helical" evidence="7">
    <location>
        <begin position="157"/>
        <end position="181"/>
    </location>
</feature>
<evidence type="ECO:0000256" key="7">
    <source>
        <dbReference type="SAM" id="Phobius"/>
    </source>
</evidence>
<keyword evidence="10" id="KW-1185">Reference proteome</keyword>
<feature type="transmembrane region" description="Helical" evidence="7">
    <location>
        <begin position="427"/>
        <end position="445"/>
    </location>
</feature>
<dbReference type="PROSITE" id="PS50850">
    <property type="entry name" value="MFS"/>
    <property type="match status" value="1"/>
</dbReference>
<feature type="transmembrane region" description="Helical" evidence="7">
    <location>
        <begin position="357"/>
        <end position="378"/>
    </location>
</feature>
<reference evidence="10" key="1">
    <citation type="submission" date="2016-10" db="EMBL/GenBank/DDBJ databases">
        <authorList>
            <person name="Varghese N."/>
            <person name="Submissions S."/>
        </authorList>
    </citation>
    <scope>NUCLEOTIDE SEQUENCE [LARGE SCALE GENOMIC DNA]</scope>
    <source>
        <strain evidence="10">DSM 23676</strain>
    </source>
</reference>
<feature type="domain" description="Major facilitator superfamily (MFS) profile" evidence="8">
    <location>
        <begin position="34"/>
        <end position="484"/>
    </location>
</feature>
<organism evidence="9 10">
    <name type="scientific">Brevibacterium siliguriense</name>
    <dbReference type="NCBI Taxonomy" id="1136497"/>
    <lineage>
        <taxon>Bacteria</taxon>
        <taxon>Bacillati</taxon>
        <taxon>Actinomycetota</taxon>
        <taxon>Actinomycetes</taxon>
        <taxon>Micrococcales</taxon>
        <taxon>Brevibacteriaceae</taxon>
        <taxon>Brevibacterium</taxon>
    </lineage>
</organism>
<sequence length="507" mass="52375">MDDQTQAHPQTPKHAHAETTPETEPRAAAAPILAVLVLGFSSLCASLMQSLVIPIQPDLPRMLDTSPSNASWVVTATLLAGGVAMPVAGRLADIHGRKPILVASSLILAVGSLICALFSSVGPILIGRVLQGISMGYIPVAISFVREIVPPRMRNSAVAGISATLGVGGGLGLPLAAWIAQDYDWHMLFWLTTVLALIMAALSLFALPHRAPIARGRFDALGAAGLTFGIVGILTGVSKGNDWGWSAPSTLLTLIGGCLILLGWGFYEARHPQPLVDLRTAVRRPILLTNAAALLIGFGMMAQAIVIPQLLQLPAETGYGLGQTILQAGLWMAPGGLMMLVFTPISSRLLTALGGRATLTLGAFVIAAGYVFAVFFAAAPWHLMVASCIASAGVGIGYAAMPTLILENSPASEAGAGVGVNSLMRSMGTTTAGAVMAIVLTSRTVQSGTVPVPDETTFTICFSIAAAAAVAGGLIVLFIRSAHHRTQVIGSSEEFGSAKSERLGAAE</sequence>
<feature type="compositionally biased region" description="Basic and acidic residues" evidence="6">
    <location>
        <begin position="15"/>
        <end position="25"/>
    </location>
</feature>
<evidence type="ECO:0000259" key="8">
    <source>
        <dbReference type="PROSITE" id="PS50850"/>
    </source>
</evidence>
<accession>A0A1H1M8Z5</accession>
<feature type="transmembrane region" description="Helical" evidence="7">
    <location>
        <begin position="384"/>
        <end position="406"/>
    </location>
</feature>
<name>A0A1H1M8Z5_9MICO</name>
<dbReference type="InterPro" id="IPR011701">
    <property type="entry name" value="MFS"/>
</dbReference>
<feature type="transmembrane region" description="Helical" evidence="7">
    <location>
        <begin position="287"/>
        <end position="305"/>
    </location>
</feature>
<proteinExistence type="predicted"/>
<evidence type="ECO:0000256" key="3">
    <source>
        <dbReference type="ARBA" id="ARBA00022692"/>
    </source>
</evidence>